<evidence type="ECO:0000313" key="9">
    <source>
        <dbReference type="EMBL" id="KAJ8730448.1"/>
    </source>
</evidence>
<dbReference type="EMBL" id="JARGEI010000006">
    <property type="protein sequence ID" value="KAJ8730440.1"/>
    <property type="molecule type" value="Genomic_DNA"/>
</dbReference>
<gene>
    <name evidence="1" type="ORF">PYW07_017478</name>
    <name evidence="2" type="ORF">PYW07_017479</name>
    <name evidence="3" type="ORF">PYW07_017480</name>
    <name evidence="4" type="ORF">PYW07_017481</name>
    <name evidence="5" type="ORF">PYW07_017482</name>
    <name evidence="6" type="ORF">PYW07_017483</name>
    <name evidence="7" type="ORF">PYW07_017484</name>
    <name evidence="8" type="ORF">PYW07_017485</name>
    <name evidence="9" type="ORF">PYW07_017486</name>
    <name evidence="10" type="ORF">PYW07_017487</name>
    <name evidence="11" type="ORF">PYW07_017488</name>
    <name evidence="12" type="ORF">PYW07_017489</name>
    <name evidence="13" type="ORF">PYW07_017490</name>
    <name evidence="14" type="ORF">PYW07_017491</name>
</gene>
<dbReference type="GO" id="GO:0030307">
    <property type="term" value="P:positive regulation of cell growth"/>
    <property type="evidence" value="ECO:0007669"/>
    <property type="project" value="TreeGrafter"/>
</dbReference>
<accession>A0AAD7YYN3</accession>
<proteinExistence type="predicted"/>
<evidence type="ECO:0000313" key="12">
    <source>
        <dbReference type="EMBL" id="KAJ8730451.1"/>
    </source>
</evidence>
<dbReference type="GO" id="GO:0009267">
    <property type="term" value="P:cellular response to starvation"/>
    <property type="evidence" value="ECO:0007669"/>
    <property type="project" value="TreeGrafter"/>
</dbReference>
<dbReference type="EMBL" id="JARGEI010000006">
    <property type="protein sequence ID" value="KAJ8730449.1"/>
    <property type="molecule type" value="Genomic_DNA"/>
</dbReference>
<dbReference type="GO" id="GO:0005737">
    <property type="term" value="C:cytoplasm"/>
    <property type="evidence" value="ECO:0007669"/>
    <property type="project" value="TreeGrafter"/>
</dbReference>
<evidence type="ECO:0000313" key="7">
    <source>
        <dbReference type="EMBL" id="KAJ8730446.1"/>
    </source>
</evidence>
<protein>
    <submittedName>
        <fullName evidence="1">Uncharacterized protein</fullName>
    </submittedName>
</protein>
<dbReference type="GO" id="GO:0030674">
    <property type="term" value="F:protein-macromolecule adaptor activity"/>
    <property type="evidence" value="ECO:0007669"/>
    <property type="project" value="TreeGrafter"/>
</dbReference>
<dbReference type="EMBL" id="JARGEI010000006">
    <property type="protein sequence ID" value="KAJ8730442.1"/>
    <property type="molecule type" value="Genomic_DNA"/>
</dbReference>
<dbReference type="InterPro" id="IPR004083">
    <property type="entry name" value="Raptor"/>
</dbReference>
<evidence type="ECO:0000313" key="3">
    <source>
        <dbReference type="EMBL" id="KAJ8730442.1"/>
    </source>
</evidence>
<evidence type="ECO:0000313" key="1">
    <source>
        <dbReference type="EMBL" id="KAJ8730440.1"/>
    </source>
</evidence>
<dbReference type="GO" id="GO:0071230">
    <property type="term" value="P:cellular response to amino acid stimulus"/>
    <property type="evidence" value="ECO:0007669"/>
    <property type="project" value="TreeGrafter"/>
</dbReference>
<dbReference type="EMBL" id="JARGEI010000006">
    <property type="protein sequence ID" value="KAJ8730447.1"/>
    <property type="molecule type" value="Genomic_DNA"/>
</dbReference>
<evidence type="ECO:0000313" key="5">
    <source>
        <dbReference type="EMBL" id="KAJ8730444.1"/>
    </source>
</evidence>
<dbReference type="AlphaFoldDB" id="A0AAD7YYN3"/>
<dbReference type="EMBL" id="JARGEI010000006">
    <property type="protein sequence ID" value="KAJ8730451.1"/>
    <property type="molecule type" value="Genomic_DNA"/>
</dbReference>
<dbReference type="InterPro" id="IPR016024">
    <property type="entry name" value="ARM-type_fold"/>
</dbReference>
<evidence type="ECO:0000313" key="14">
    <source>
        <dbReference type="EMBL" id="KAJ8730453.1"/>
    </source>
</evidence>
<dbReference type="EMBL" id="JARGEI010000006">
    <property type="protein sequence ID" value="KAJ8730452.1"/>
    <property type="molecule type" value="Genomic_DNA"/>
</dbReference>
<organism evidence="1 15">
    <name type="scientific">Mythimna separata</name>
    <name type="common">Oriental armyworm</name>
    <name type="synonym">Pseudaletia separata</name>
    <dbReference type="NCBI Taxonomy" id="271217"/>
    <lineage>
        <taxon>Eukaryota</taxon>
        <taxon>Metazoa</taxon>
        <taxon>Ecdysozoa</taxon>
        <taxon>Arthropoda</taxon>
        <taxon>Hexapoda</taxon>
        <taxon>Insecta</taxon>
        <taxon>Pterygota</taxon>
        <taxon>Neoptera</taxon>
        <taxon>Endopterygota</taxon>
        <taxon>Lepidoptera</taxon>
        <taxon>Glossata</taxon>
        <taxon>Ditrysia</taxon>
        <taxon>Noctuoidea</taxon>
        <taxon>Noctuidae</taxon>
        <taxon>Noctuinae</taxon>
        <taxon>Hadenini</taxon>
        <taxon>Mythimna</taxon>
    </lineage>
</organism>
<evidence type="ECO:0000313" key="11">
    <source>
        <dbReference type="EMBL" id="KAJ8730450.1"/>
    </source>
</evidence>
<sequence>MLKLLQASAPDLRASMVYIWAKIIAVDPVHIFPYMLKLLQASAPDLRASMVYIWAKIIAVDPVRNTPHH</sequence>
<dbReference type="GO" id="GO:0010506">
    <property type="term" value="P:regulation of autophagy"/>
    <property type="evidence" value="ECO:0007669"/>
    <property type="project" value="TreeGrafter"/>
</dbReference>
<dbReference type="Proteomes" id="UP001231518">
    <property type="component" value="Chromosome 9"/>
</dbReference>
<dbReference type="EMBL" id="JARGEI010000006">
    <property type="protein sequence ID" value="KAJ8730450.1"/>
    <property type="molecule type" value="Genomic_DNA"/>
</dbReference>
<dbReference type="GO" id="GO:0038202">
    <property type="term" value="P:TORC1 signaling"/>
    <property type="evidence" value="ECO:0007669"/>
    <property type="project" value="TreeGrafter"/>
</dbReference>
<evidence type="ECO:0000313" key="8">
    <source>
        <dbReference type="EMBL" id="KAJ8730447.1"/>
    </source>
</evidence>
<dbReference type="GO" id="GO:0031931">
    <property type="term" value="C:TORC1 complex"/>
    <property type="evidence" value="ECO:0007669"/>
    <property type="project" value="InterPro"/>
</dbReference>
<name>A0AAD7YYN3_MYTSE</name>
<evidence type="ECO:0000313" key="2">
    <source>
        <dbReference type="EMBL" id="KAJ8730441.1"/>
    </source>
</evidence>
<dbReference type="EMBL" id="JARGEI010000006">
    <property type="protein sequence ID" value="KAJ8730448.1"/>
    <property type="molecule type" value="Genomic_DNA"/>
</dbReference>
<dbReference type="PRINTS" id="PR01547">
    <property type="entry name" value="YEAST176DUF"/>
</dbReference>
<evidence type="ECO:0000313" key="6">
    <source>
        <dbReference type="EMBL" id="KAJ8730445.1"/>
    </source>
</evidence>
<dbReference type="EMBL" id="JARGEI010000006">
    <property type="protein sequence ID" value="KAJ8730441.1"/>
    <property type="molecule type" value="Genomic_DNA"/>
</dbReference>
<evidence type="ECO:0000313" key="10">
    <source>
        <dbReference type="EMBL" id="KAJ8730449.1"/>
    </source>
</evidence>
<dbReference type="PANTHER" id="PTHR12848:SF16">
    <property type="entry name" value="REGULATORY-ASSOCIATED PROTEIN OF MTOR"/>
    <property type="match status" value="1"/>
</dbReference>
<keyword evidence="15" id="KW-1185">Reference proteome</keyword>
<dbReference type="EMBL" id="JARGEI010000006">
    <property type="protein sequence ID" value="KAJ8730445.1"/>
    <property type="molecule type" value="Genomic_DNA"/>
</dbReference>
<comment type="caution">
    <text evidence="1">The sequence shown here is derived from an EMBL/GenBank/DDBJ whole genome shotgun (WGS) entry which is preliminary data.</text>
</comment>
<evidence type="ECO:0000313" key="15">
    <source>
        <dbReference type="Proteomes" id="UP001231518"/>
    </source>
</evidence>
<evidence type="ECO:0000313" key="13">
    <source>
        <dbReference type="EMBL" id="KAJ8730452.1"/>
    </source>
</evidence>
<dbReference type="SUPFAM" id="SSF48371">
    <property type="entry name" value="ARM repeat"/>
    <property type="match status" value="1"/>
</dbReference>
<reference evidence="1" key="1">
    <citation type="submission" date="2023-03" db="EMBL/GenBank/DDBJ databases">
        <title>Chromosome-level genomes of two armyworms, Mythimna separata and Mythimna loreyi, provide insights into the biosynthesis and reception of sex pheromones.</title>
        <authorList>
            <person name="Zhao H."/>
        </authorList>
    </citation>
    <scope>NUCLEOTIDE SEQUENCE</scope>
    <source>
        <strain evidence="1">BeijingLab</strain>
        <tissue evidence="1">Pupa</tissue>
    </source>
</reference>
<dbReference type="EMBL" id="JARGEI010000006">
    <property type="protein sequence ID" value="KAJ8730453.1"/>
    <property type="molecule type" value="Genomic_DNA"/>
</dbReference>
<dbReference type="EMBL" id="JARGEI010000006">
    <property type="protein sequence ID" value="KAJ8730444.1"/>
    <property type="molecule type" value="Genomic_DNA"/>
</dbReference>
<dbReference type="EMBL" id="JARGEI010000006">
    <property type="protein sequence ID" value="KAJ8730446.1"/>
    <property type="molecule type" value="Genomic_DNA"/>
</dbReference>
<dbReference type="PANTHER" id="PTHR12848">
    <property type="entry name" value="REGULATORY-ASSOCIATED PROTEIN OF MTOR"/>
    <property type="match status" value="1"/>
</dbReference>
<dbReference type="EMBL" id="JARGEI010000006">
    <property type="protein sequence ID" value="KAJ8730443.1"/>
    <property type="molecule type" value="Genomic_DNA"/>
</dbReference>
<evidence type="ECO:0000313" key="4">
    <source>
        <dbReference type="EMBL" id="KAJ8730443.1"/>
    </source>
</evidence>